<keyword evidence="6 7" id="KW-0472">Membrane</keyword>
<feature type="transmembrane region" description="Helical" evidence="7">
    <location>
        <begin position="115"/>
        <end position="134"/>
    </location>
</feature>
<evidence type="ECO:0000256" key="2">
    <source>
        <dbReference type="ARBA" id="ARBA00005779"/>
    </source>
</evidence>
<keyword evidence="5 7" id="KW-1133">Transmembrane helix</keyword>
<protein>
    <submittedName>
        <fullName evidence="8">DUF350 domain-containing protein</fullName>
    </submittedName>
</protein>
<dbReference type="EMBL" id="MOXJ01000015">
    <property type="protein sequence ID" value="PDO10339.1"/>
    <property type="molecule type" value="Genomic_DNA"/>
</dbReference>
<evidence type="ECO:0000256" key="6">
    <source>
        <dbReference type="ARBA" id="ARBA00023136"/>
    </source>
</evidence>
<comment type="subcellular location">
    <subcellularLocation>
        <location evidence="1">Cell membrane</location>
        <topology evidence="1">Multi-pass membrane protein</topology>
    </subcellularLocation>
</comment>
<dbReference type="AlphaFoldDB" id="A0A2A6E0J8"/>
<feature type="transmembrane region" description="Helical" evidence="7">
    <location>
        <begin position="73"/>
        <end position="94"/>
    </location>
</feature>
<gene>
    <name evidence="8" type="ORF">BLM47_07340</name>
</gene>
<evidence type="ECO:0000256" key="3">
    <source>
        <dbReference type="ARBA" id="ARBA00022475"/>
    </source>
</evidence>
<feature type="transmembrane region" description="Helical" evidence="7">
    <location>
        <begin position="6"/>
        <end position="32"/>
    </location>
</feature>
<comment type="caution">
    <text evidence="8">The sequence shown here is derived from an EMBL/GenBank/DDBJ whole genome shotgun (WGS) entry which is preliminary data.</text>
</comment>
<dbReference type="Proteomes" id="UP000243688">
    <property type="component" value="Unassembled WGS sequence"/>
</dbReference>
<name>A0A2A6E0J8_9BACL</name>
<evidence type="ECO:0000256" key="5">
    <source>
        <dbReference type="ARBA" id="ARBA00022989"/>
    </source>
</evidence>
<keyword evidence="4 7" id="KW-0812">Transmembrane</keyword>
<evidence type="ECO:0000256" key="7">
    <source>
        <dbReference type="SAM" id="Phobius"/>
    </source>
</evidence>
<dbReference type="Pfam" id="PF03994">
    <property type="entry name" value="DUF350"/>
    <property type="match status" value="1"/>
</dbReference>
<evidence type="ECO:0000313" key="8">
    <source>
        <dbReference type="EMBL" id="PDO10339.1"/>
    </source>
</evidence>
<sequence>MSVDVWVVLGMFVWTAASFVLLFLLMAVDALFTGYRDLAEIRDGNLAVTVRFVMKLGAQGVILARSIATSNELWQALLASAVSFVILMLLELAVRLLLRASAKLDLDRGTKEGKANYGLFAGSLHLVGALVLAASL</sequence>
<reference evidence="8 9" key="1">
    <citation type="submission" date="2016-12" db="EMBL/GenBank/DDBJ databases">
        <title>Candidatus Reconcilibacillus cellulovorans genome.</title>
        <authorList>
            <person name="Kolinko S."/>
            <person name="Wu Y.-W."/>
            <person name="Tachea F."/>
            <person name="Denzel E."/>
            <person name="Hiras J."/>
            <person name="Baecker N."/>
            <person name="Chan L.J."/>
            <person name="Eichorst S.A."/>
            <person name="Frey D."/>
            <person name="Adams P.D."/>
            <person name="Pray T."/>
            <person name="Tanjore D."/>
            <person name="Petzold C.J."/>
            <person name="Gladden J.M."/>
            <person name="Simmons B.A."/>
            <person name="Singer S.W."/>
        </authorList>
    </citation>
    <scope>NUCLEOTIDE SEQUENCE [LARGE SCALE GENOMIC DNA]</scope>
    <source>
        <strain evidence="8">JTherm</strain>
    </source>
</reference>
<keyword evidence="3" id="KW-1003">Cell membrane</keyword>
<proteinExistence type="inferred from homology"/>
<comment type="similarity">
    <text evidence="2">Belongs to the UPF0719 family.</text>
</comment>
<dbReference type="GO" id="GO:0005886">
    <property type="term" value="C:plasma membrane"/>
    <property type="evidence" value="ECO:0007669"/>
    <property type="project" value="UniProtKB-SubCell"/>
</dbReference>
<evidence type="ECO:0000256" key="4">
    <source>
        <dbReference type="ARBA" id="ARBA00022692"/>
    </source>
</evidence>
<accession>A0A2A6E0J8</accession>
<evidence type="ECO:0000313" key="9">
    <source>
        <dbReference type="Proteomes" id="UP000243688"/>
    </source>
</evidence>
<evidence type="ECO:0000256" key="1">
    <source>
        <dbReference type="ARBA" id="ARBA00004651"/>
    </source>
</evidence>
<dbReference type="InterPro" id="IPR007140">
    <property type="entry name" value="DUF350"/>
</dbReference>
<organism evidence="8 9">
    <name type="scientific">Candidatus Reconcilbacillus cellulovorans</name>
    <dbReference type="NCBI Taxonomy" id="1906605"/>
    <lineage>
        <taxon>Bacteria</taxon>
        <taxon>Bacillati</taxon>
        <taxon>Bacillota</taxon>
        <taxon>Bacilli</taxon>
        <taxon>Bacillales</taxon>
        <taxon>Paenibacillaceae</taxon>
        <taxon>Candidatus Reconcilbacillus</taxon>
    </lineage>
</organism>